<feature type="region of interest" description="Disordered" evidence="1">
    <location>
        <begin position="162"/>
        <end position="184"/>
    </location>
</feature>
<dbReference type="AlphaFoldDB" id="A0A0C3ALR5"/>
<feature type="compositionally biased region" description="Polar residues" evidence="1">
    <location>
        <begin position="796"/>
        <end position="808"/>
    </location>
</feature>
<feature type="compositionally biased region" description="Low complexity" evidence="1">
    <location>
        <begin position="719"/>
        <end position="733"/>
    </location>
</feature>
<evidence type="ECO:0000256" key="1">
    <source>
        <dbReference type="SAM" id="MobiDB-lite"/>
    </source>
</evidence>
<feature type="compositionally biased region" description="Polar residues" evidence="1">
    <location>
        <begin position="627"/>
        <end position="649"/>
    </location>
</feature>
<feature type="compositionally biased region" description="Low complexity" evidence="1">
    <location>
        <begin position="162"/>
        <end position="178"/>
    </location>
</feature>
<gene>
    <name evidence="4" type="ORF">M408DRAFT_10361</name>
</gene>
<feature type="compositionally biased region" description="Basic and acidic residues" evidence="1">
    <location>
        <begin position="570"/>
        <end position="588"/>
    </location>
</feature>
<evidence type="ECO:0000256" key="2">
    <source>
        <dbReference type="SAM" id="Phobius"/>
    </source>
</evidence>
<reference evidence="5" key="2">
    <citation type="submission" date="2015-01" db="EMBL/GenBank/DDBJ databases">
        <title>Evolutionary Origins and Diversification of the Mycorrhizal Mutualists.</title>
        <authorList>
            <consortium name="DOE Joint Genome Institute"/>
            <consortium name="Mycorrhizal Genomics Consortium"/>
            <person name="Kohler A."/>
            <person name="Kuo A."/>
            <person name="Nagy L.G."/>
            <person name="Floudas D."/>
            <person name="Copeland A."/>
            <person name="Barry K.W."/>
            <person name="Cichocki N."/>
            <person name="Veneault-Fourrey C."/>
            <person name="LaButti K."/>
            <person name="Lindquist E.A."/>
            <person name="Lipzen A."/>
            <person name="Lundell T."/>
            <person name="Morin E."/>
            <person name="Murat C."/>
            <person name="Riley R."/>
            <person name="Ohm R."/>
            <person name="Sun H."/>
            <person name="Tunlid A."/>
            <person name="Henrissat B."/>
            <person name="Grigoriev I.V."/>
            <person name="Hibbett D.S."/>
            <person name="Martin F."/>
        </authorList>
    </citation>
    <scope>NUCLEOTIDE SEQUENCE [LARGE SCALE GENOMIC DNA]</scope>
    <source>
        <strain evidence="5">MAFF 305830</strain>
    </source>
</reference>
<organism evidence="4 5">
    <name type="scientific">Serendipita vermifera MAFF 305830</name>
    <dbReference type="NCBI Taxonomy" id="933852"/>
    <lineage>
        <taxon>Eukaryota</taxon>
        <taxon>Fungi</taxon>
        <taxon>Dikarya</taxon>
        <taxon>Basidiomycota</taxon>
        <taxon>Agaricomycotina</taxon>
        <taxon>Agaricomycetes</taxon>
        <taxon>Sebacinales</taxon>
        <taxon>Serendipitaceae</taxon>
        <taxon>Serendipita</taxon>
    </lineage>
</organism>
<keyword evidence="5" id="KW-1185">Reference proteome</keyword>
<feature type="transmembrane region" description="Helical" evidence="2">
    <location>
        <begin position="203"/>
        <end position="228"/>
    </location>
</feature>
<dbReference type="Proteomes" id="UP000054097">
    <property type="component" value="Unassembled WGS sequence"/>
</dbReference>
<feature type="chain" id="PRO_5002175379" evidence="3">
    <location>
        <begin position="22"/>
        <end position="829"/>
    </location>
</feature>
<keyword evidence="2" id="KW-0472">Membrane</keyword>
<keyword evidence="2" id="KW-0812">Transmembrane</keyword>
<keyword evidence="2" id="KW-1133">Transmembrane helix</keyword>
<reference evidence="4 5" key="1">
    <citation type="submission" date="2014-04" db="EMBL/GenBank/DDBJ databases">
        <authorList>
            <consortium name="DOE Joint Genome Institute"/>
            <person name="Kuo A."/>
            <person name="Zuccaro A."/>
            <person name="Kohler A."/>
            <person name="Nagy L.G."/>
            <person name="Floudas D."/>
            <person name="Copeland A."/>
            <person name="Barry K.W."/>
            <person name="Cichocki N."/>
            <person name="Veneault-Fourrey C."/>
            <person name="LaButti K."/>
            <person name="Lindquist E.A."/>
            <person name="Lipzen A."/>
            <person name="Lundell T."/>
            <person name="Morin E."/>
            <person name="Murat C."/>
            <person name="Sun H."/>
            <person name="Tunlid A."/>
            <person name="Henrissat B."/>
            <person name="Grigoriev I.V."/>
            <person name="Hibbett D.S."/>
            <person name="Martin F."/>
            <person name="Nordberg H.P."/>
            <person name="Cantor M.N."/>
            <person name="Hua S.X."/>
        </authorList>
    </citation>
    <scope>NUCLEOTIDE SEQUENCE [LARGE SCALE GENOMIC DNA]</scope>
    <source>
        <strain evidence="4 5">MAFF 305830</strain>
    </source>
</reference>
<dbReference type="OrthoDB" id="3234968at2759"/>
<feature type="region of interest" description="Disordered" evidence="1">
    <location>
        <begin position="760"/>
        <end position="829"/>
    </location>
</feature>
<feature type="compositionally biased region" description="Polar residues" evidence="1">
    <location>
        <begin position="539"/>
        <end position="569"/>
    </location>
</feature>
<accession>A0A0C3ALR5</accession>
<dbReference type="Gene3D" id="2.60.120.260">
    <property type="entry name" value="Galactose-binding domain-like"/>
    <property type="match status" value="1"/>
</dbReference>
<feature type="region of interest" description="Disordered" evidence="1">
    <location>
        <begin position="282"/>
        <end position="303"/>
    </location>
</feature>
<dbReference type="EMBL" id="KN824313">
    <property type="protein sequence ID" value="KIM25525.1"/>
    <property type="molecule type" value="Genomic_DNA"/>
</dbReference>
<feature type="region of interest" description="Disordered" evidence="1">
    <location>
        <begin position="539"/>
        <end position="588"/>
    </location>
</feature>
<feature type="region of interest" description="Disordered" evidence="1">
    <location>
        <begin position="389"/>
        <end position="418"/>
    </location>
</feature>
<proteinExistence type="predicted"/>
<feature type="signal peptide" evidence="3">
    <location>
        <begin position="1"/>
        <end position="21"/>
    </location>
</feature>
<dbReference type="HOGENOM" id="CLU_341993_0_0_1"/>
<protein>
    <submittedName>
        <fullName evidence="4">Uncharacterized protein</fullName>
    </submittedName>
</protein>
<feature type="region of interest" description="Disordered" evidence="1">
    <location>
        <begin position="627"/>
        <end position="673"/>
    </location>
</feature>
<evidence type="ECO:0000313" key="5">
    <source>
        <dbReference type="Proteomes" id="UP000054097"/>
    </source>
</evidence>
<evidence type="ECO:0000256" key="3">
    <source>
        <dbReference type="SAM" id="SignalP"/>
    </source>
</evidence>
<name>A0A0C3ALR5_SERVB</name>
<sequence length="829" mass="88429">MFLAASIIIFPLLALLPPVFAVPQNSTIDDQDFSKITYVNPMDWDHSPLTGWEDHFYNGSRSYTWTPGATASFTFTGYGIWLQGPYAPDQARRRVFLDGVDMGAFDALAVERIPSKPFWGTRFLEYTTHTVVVAHNDTPQTIFAMDAWIVEYDFDRTPLPYSTTTTTETAPTPTITITNGPLGENGTIAGNPNSSSGDSPKSYNAIIIGVVVPVVLFLALCICAFCMYRSRKTRSAKRRRESFAEKLFRRQPLLQSPLTPGFGNQAGGTDIANGAAGAAAGGIWTRRRRDSEDPRAMSPHTFASTRYSTALDHMYEMEQDVNQGQTSPATPAMTAASNVTHDLLDVNSPSAAAMYANSSTHGSSFGGSATGAAAASPIVRHTPISATFEPPAEWQTTPSFAVPGALNSPSHSSDGVHHTAASFGAGAAAGGTLISGTPSRGLRSTSQAGTTEVYNNMNNKINVGRLGTTPKPSTVFSAETDSGMSYAGPPSRYYQHQPDVPVRDRDMSDNAVGAGAAPLVTNAHRNSVLRRWSAALTSSLPFNRNGSRPNSNSHAMSGTNTGYHQNTDLRSGHDAMRNIGEDDLEGNRRYSRGMNHINLGIRLNYNPTATATAGFNSPPHGPLTLSPSPVRSSTMQTGTRARQQSQNANFDDVRHGSDGVGGGGSSNGDTFRSTPVPTTPGSALVMSPFDDLAFSSYTRHTRERVLSRSIPGDVVDDSGAGADAAMAPKAAVPSQGSDTSGGDVIEPEEKEEKIMENLDGDTIHEGNDEDGRWSAGHGTLASQGRGDGVSRRGSAVSRQRSIRSNTDRQVVPPPYSVYIPPDTKTMPPP</sequence>
<feature type="compositionally biased region" description="Basic and acidic residues" evidence="1">
    <location>
        <begin position="760"/>
        <end position="772"/>
    </location>
</feature>
<keyword evidence="3" id="KW-0732">Signal</keyword>
<evidence type="ECO:0000313" key="4">
    <source>
        <dbReference type="EMBL" id="KIM25525.1"/>
    </source>
</evidence>
<feature type="region of interest" description="Disordered" evidence="1">
    <location>
        <begin position="719"/>
        <end position="747"/>
    </location>
</feature>